<dbReference type="OrthoDB" id="1577640at2759"/>
<evidence type="ECO:0000313" key="2">
    <source>
        <dbReference type="Proteomes" id="UP000654913"/>
    </source>
</evidence>
<dbReference type="EMBL" id="AP024445">
    <property type="protein sequence ID" value="BCS23071.1"/>
    <property type="molecule type" value="Genomic_DNA"/>
</dbReference>
<dbReference type="RefSeq" id="XP_041555265.1">
    <property type="nucleotide sequence ID" value="XM_041702483.1"/>
</dbReference>
<gene>
    <name evidence="1" type="ORF">APUU_31296A</name>
</gene>
<dbReference type="GeneID" id="64973076"/>
<dbReference type="KEGG" id="apuu:APUU_31296A"/>
<dbReference type="Proteomes" id="UP000654913">
    <property type="component" value="Chromosome 3"/>
</dbReference>
<dbReference type="AlphaFoldDB" id="A0A7R7XKB3"/>
<reference evidence="1" key="2">
    <citation type="submission" date="2021-02" db="EMBL/GenBank/DDBJ databases">
        <title>Aspergillus puulaauensis MK2 genome sequence.</title>
        <authorList>
            <person name="Futagami T."/>
            <person name="Mori K."/>
            <person name="Kadooka C."/>
            <person name="Tanaka T."/>
        </authorList>
    </citation>
    <scope>NUCLEOTIDE SEQUENCE</scope>
    <source>
        <strain evidence="1">MK2</strain>
    </source>
</reference>
<protein>
    <submittedName>
        <fullName evidence="1">Uncharacterized protein</fullName>
    </submittedName>
</protein>
<proteinExistence type="predicted"/>
<evidence type="ECO:0000313" key="1">
    <source>
        <dbReference type="EMBL" id="BCS23071.1"/>
    </source>
</evidence>
<keyword evidence="2" id="KW-1185">Reference proteome</keyword>
<sequence>MLDKCKSTDTSPFVRKHDWLRLKRASYPFKKETLVTLSQYVSGLQDNLNLSLQLLNGALITQQQKQIQSLASTASAINVQTTRILTVVEQRNAIPPMTQEMLLQVYPN</sequence>
<name>A0A7R7XKB3_9EURO</name>
<reference evidence="1" key="1">
    <citation type="submission" date="2021-01" db="EMBL/GenBank/DDBJ databases">
        <authorList>
            <consortium name="Aspergillus puulaauensis MK2 genome sequencing consortium"/>
            <person name="Kazuki M."/>
            <person name="Futagami T."/>
        </authorList>
    </citation>
    <scope>NUCLEOTIDE SEQUENCE</scope>
    <source>
        <strain evidence="1">MK2</strain>
    </source>
</reference>
<accession>A0A7R7XKB3</accession>
<organism evidence="1 2">
    <name type="scientific">Aspergillus puulaauensis</name>
    <dbReference type="NCBI Taxonomy" id="1220207"/>
    <lineage>
        <taxon>Eukaryota</taxon>
        <taxon>Fungi</taxon>
        <taxon>Dikarya</taxon>
        <taxon>Ascomycota</taxon>
        <taxon>Pezizomycotina</taxon>
        <taxon>Eurotiomycetes</taxon>
        <taxon>Eurotiomycetidae</taxon>
        <taxon>Eurotiales</taxon>
        <taxon>Aspergillaceae</taxon>
        <taxon>Aspergillus</taxon>
    </lineage>
</organism>